<comment type="caution">
    <text evidence="1">The sequence shown here is derived from an EMBL/GenBank/DDBJ whole genome shotgun (WGS) entry which is preliminary data.</text>
</comment>
<name>X1DYZ8_9ZZZZ</name>
<sequence length="56" mass="6404">ANYLIKAIKELRLQKDAVELRNKAKEIIEALSEKPEKHMAEIMVEVINTAKNLAQD</sequence>
<reference evidence="1" key="1">
    <citation type="journal article" date="2014" name="Front. Microbiol.">
        <title>High frequency of phylogenetically diverse reductive dehalogenase-homologous genes in deep subseafloor sedimentary metagenomes.</title>
        <authorList>
            <person name="Kawai M."/>
            <person name="Futagami T."/>
            <person name="Toyoda A."/>
            <person name="Takaki Y."/>
            <person name="Nishi S."/>
            <person name="Hori S."/>
            <person name="Arai W."/>
            <person name="Tsubouchi T."/>
            <person name="Morono Y."/>
            <person name="Uchiyama I."/>
            <person name="Ito T."/>
            <person name="Fujiyama A."/>
            <person name="Inagaki F."/>
            <person name="Takami H."/>
        </authorList>
    </citation>
    <scope>NUCLEOTIDE SEQUENCE</scope>
    <source>
        <strain evidence="1">Expedition CK06-06</strain>
    </source>
</reference>
<evidence type="ECO:0000313" key="1">
    <source>
        <dbReference type="EMBL" id="GAH10134.1"/>
    </source>
</evidence>
<organism evidence="1">
    <name type="scientific">marine sediment metagenome</name>
    <dbReference type="NCBI Taxonomy" id="412755"/>
    <lineage>
        <taxon>unclassified sequences</taxon>
        <taxon>metagenomes</taxon>
        <taxon>ecological metagenomes</taxon>
    </lineage>
</organism>
<dbReference type="EMBL" id="BART01037697">
    <property type="protein sequence ID" value="GAH10134.1"/>
    <property type="molecule type" value="Genomic_DNA"/>
</dbReference>
<accession>X1DYZ8</accession>
<protein>
    <submittedName>
        <fullName evidence="1">Uncharacterized protein</fullName>
    </submittedName>
</protein>
<dbReference type="AlphaFoldDB" id="X1DYZ8"/>
<gene>
    <name evidence="1" type="ORF">S01H4_62933</name>
</gene>
<proteinExistence type="predicted"/>
<feature type="non-terminal residue" evidence="1">
    <location>
        <position position="1"/>
    </location>
</feature>